<organism evidence="1 2">
    <name type="scientific">Burkholderia phage vB_BpP_HN02</name>
    <dbReference type="NCBI Taxonomy" id="3116925"/>
    <lineage>
        <taxon>Viruses</taxon>
        <taxon>Duplodnaviria</taxon>
        <taxon>Heunggongvirae</taxon>
        <taxon>Uroviricota</taxon>
        <taxon>Caudoviricetes</taxon>
        <taxon>Schitoviridae</taxon>
    </lineage>
</organism>
<dbReference type="Proteomes" id="UP001432380">
    <property type="component" value="Segment"/>
</dbReference>
<dbReference type="EMBL" id="PP079243">
    <property type="protein sequence ID" value="WVK89968.1"/>
    <property type="molecule type" value="Genomic_DNA"/>
</dbReference>
<accession>A0AAX4JJ20</accession>
<proteinExistence type="predicted"/>
<reference evidence="1" key="1">
    <citation type="submission" date="2024-01" db="EMBL/GenBank/DDBJ databases">
        <authorList>
            <person name="Zhu Q."/>
        </authorList>
    </citation>
    <scope>NUCLEOTIDE SEQUENCE</scope>
</reference>
<name>A0AAX4JJ20_9CAUD</name>
<evidence type="ECO:0008006" key="3">
    <source>
        <dbReference type="Google" id="ProtNLM"/>
    </source>
</evidence>
<evidence type="ECO:0000313" key="1">
    <source>
        <dbReference type="EMBL" id="WVK89968.1"/>
    </source>
</evidence>
<sequence>MTHKIVVVSAVVDTFRMTLYTQTGATHVINQGDPNLEKILAIITPKLSVNEPVELDLTALNAEKPINEYSEMEKKTNGFVRFFKVAKEKISSIFGSEEKQKTPEVKHVASQTLGKASEGIKPTIAPTAPVVDAKAEAVAKNEAAVAEVLKNATPVKDDPEPVKATETLVAVVKDSKGNDQVIAGVEALSNQLKHSIRGSEIGIQNFLKRLAEVISQRRHSVDDLMKFMERGDLPVSDAGDIIIYKILNRKKTTVDGVPFEYVDVHSSRVHQRVGTYIHMDHSLVDHDRRNECSNGLHVARRQYLGGFNGNVIVLARVRPEDVIAVPQYDANKMRVCGYHILFEMLEEDRRALINNKPLVTEDGKAKLGKALAGDHVGILEHVKIGGAKGTNLTVTKKVKGERVADELQSNVVQAGDRVESAMQVDDDDKLQAPPVDPKTIAQVADAAKVAVAAEAPLSRAEQAQKLWNTVNSTATMSVRATALGTLIELKKKAKVSWNSLGLKDHEINEQSNKLLKQGKTAEVKEAPATAVKEAKEGKVASTQASGTPRERIAALLAMPGAIDRLRAKQIYGIKQDAKKGWSALGVTDSSIIKTIEKKAKD</sequence>
<protein>
    <recommendedName>
        <fullName evidence="3">RIIB-like protein</fullName>
    </recommendedName>
</protein>
<evidence type="ECO:0000313" key="2">
    <source>
        <dbReference type="Proteomes" id="UP001432380"/>
    </source>
</evidence>